<evidence type="ECO:0000313" key="2">
    <source>
        <dbReference type="EMBL" id="KAA1077506.1"/>
    </source>
</evidence>
<comment type="caution">
    <text evidence="2">The sequence shown here is derived from an EMBL/GenBank/DDBJ whole genome shotgun (WGS) entry which is preliminary data.</text>
</comment>
<feature type="compositionally biased region" description="Basic and acidic residues" evidence="1">
    <location>
        <begin position="14"/>
        <end position="27"/>
    </location>
</feature>
<dbReference type="EMBL" id="VSWC01000144">
    <property type="protein sequence ID" value="KAA1077506.1"/>
    <property type="molecule type" value="Genomic_DNA"/>
</dbReference>
<feature type="compositionally biased region" description="Low complexity" evidence="1">
    <location>
        <begin position="28"/>
        <end position="44"/>
    </location>
</feature>
<proteinExistence type="predicted"/>
<dbReference type="Proteomes" id="UP000324748">
    <property type="component" value="Unassembled WGS sequence"/>
</dbReference>
<name>A0A5B0MNB5_PUCGR</name>
<evidence type="ECO:0000313" key="3">
    <source>
        <dbReference type="Proteomes" id="UP000324748"/>
    </source>
</evidence>
<feature type="region of interest" description="Disordered" evidence="1">
    <location>
        <begin position="1"/>
        <end position="72"/>
    </location>
</feature>
<reference evidence="2 3" key="1">
    <citation type="submission" date="2019-05" db="EMBL/GenBank/DDBJ databases">
        <title>Emergence of the Ug99 lineage of the wheat stem rust pathogen through somatic hybridization.</title>
        <authorList>
            <person name="Li F."/>
            <person name="Upadhyaya N.M."/>
            <person name="Sperschneider J."/>
            <person name="Matny O."/>
            <person name="Nguyen-Phuc H."/>
            <person name="Mago R."/>
            <person name="Raley C."/>
            <person name="Miller M.E."/>
            <person name="Silverstein K.A.T."/>
            <person name="Henningsen E."/>
            <person name="Hirsch C.D."/>
            <person name="Visser B."/>
            <person name="Pretorius Z.A."/>
            <person name="Steffenson B.J."/>
            <person name="Schwessinger B."/>
            <person name="Dodds P.N."/>
            <person name="Figueroa M."/>
        </authorList>
    </citation>
    <scope>NUCLEOTIDE SEQUENCE [LARGE SCALE GENOMIC DNA]</scope>
    <source>
        <strain evidence="2">21-0</strain>
    </source>
</reference>
<accession>A0A5B0MNB5</accession>
<evidence type="ECO:0000256" key="1">
    <source>
        <dbReference type="SAM" id="MobiDB-lite"/>
    </source>
</evidence>
<protein>
    <submittedName>
        <fullName evidence="2">Uncharacterized protein</fullName>
    </submittedName>
</protein>
<gene>
    <name evidence="2" type="ORF">PGT21_010392</name>
</gene>
<sequence length="72" mass="7546">MSTGGQPPIASLRKAAEEEAKVEEAAKENSSAASSGRSAGPAEGTNNSHSDDLQQLSREEFEQNIANKKSKS</sequence>
<organism evidence="2 3">
    <name type="scientific">Puccinia graminis f. sp. tritici</name>
    <dbReference type="NCBI Taxonomy" id="56615"/>
    <lineage>
        <taxon>Eukaryota</taxon>
        <taxon>Fungi</taxon>
        <taxon>Dikarya</taxon>
        <taxon>Basidiomycota</taxon>
        <taxon>Pucciniomycotina</taxon>
        <taxon>Pucciniomycetes</taxon>
        <taxon>Pucciniales</taxon>
        <taxon>Pucciniaceae</taxon>
        <taxon>Puccinia</taxon>
    </lineage>
</organism>
<feature type="compositionally biased region" description="Basic and acidic residues" evidence="1">
    <location>
        <begin position="49"/>
        <end position="61"/>
    </location>
</feature>
<keyword evidence="3" id="KW-1185">Reference proteome</keyword>
<dbReference type="AlphaFoldDB" id="A0A5B0MNB5"/>